<sequence>MGVSLQCPGKDRRIGRLSGSEDGRRRSGIAVAAEEVVRSKFTRKVGVDDRNPGGAAGVVAGGSGNGETGMRRIQRRRIAKRQSLEDPELNRDRRRASALQRGAWAQDAVPEAVRGGKPGGADEKEAAHAGPREGGRHHGILHDVMNMRRIVQPDMDEEVRIDHLFRGLSPILYERHYMLDIRSCEEFLEEEGPMAVMVDGQPMNPREKVSLTVTNKNASVEGEAFVLKTDPPIVELGAIHMEASSGNETVSKSNGAEGTSIGHLVPIDQTSNLSMEVGEGRDAAGELRGRSTKPREPAAFDQCAASTLAAQDRNDLIELPLEFQDVFADSGDCLDQCTVLEHSIPTGGPAPIKQLPRRRAWRERKLIEDEVNKMLKQGRLNEVTTKDVYPLPRIEDAQVSAAPVYEPGDLVLIIRPQRKKGLAEKLLHQYVGPYKVIRQVTELNFELRKSGVKKTLVKSDSEEGDEKLERADTDVERTDTDLDVERADTGSEEARAKTEACMVCAETETGETPEADTGVTPDTNTAAAGVEPPAKREKGRMRCRPLELIAEMDEGLQEGKDSAIPSAVESPAGRPIRKKPVPGWVKNMLFFLAVYVVGQMVQANEIRGKYVATEGAVFHPEGTLALGDSEWVVIYDVPTKRDEQVIKLVATWVDYMARAFDKASTGNFPMEVTPFLEGPALDLAEIKARAERRRQDLESVQSRLESFDKKGLEVVHLLQEQATLLNVTMGHLAEHESEISALMSVAGQTRREQAQLTKFFNDSWTHLARELLFLKKVTRSVEKANRALDWTADVLHGLLTGLADAAIGRLSPLLCPPNVLVKALDSVREALPQSWRMTPALQGGNGWRAYQEAWVEASLANGNIYSVSPIPVATSKEESISHSYVEFASIPGGIARSEAVRRVQRGRSPEMRPLHGQSRKESRGTVACTVRSGPALTFLRWQRQSNHSTPVPWKKDRRNWPTASAASSGVNECRRRGSCRDAERPISTGSGIIATGDKKPHYGGSTGHPSKAYTYSPRGVELTSESGWTRRQWKEEVNAKHYPFEWMIGCLFPVPLLVYL</sequence>
<feature type="compositionally biased region" description="Basic and acidic residues" evidence="1">
    <location>
        <begin position="972"/>
        <end position="984"/>
    </location>
</feature>
<reference evidence="2 3" key="1">
    <citation type="submission" date="2016-03" db="EMBL/GenBank/DDBJ databases">
        <title>EvidentialGene: Evidence-directed Construction of Genes on Genomes.</title>
        <authorList>
            <person name="Gilbert D.G."/>
            <person name="Choi J.-H."/>
            <person name="Mockaitis K."/>
            <person name="Colbourne J."/>
            <person name="Pfrender M."/>
        </authorList>
    </citation>
    <scope>NUCLEOTIDE SEQUENCE [LARGE SCALE GENOMIC DNA]</scope>
    <source>
        <strain evidence="2 3">Xinb3</strain>
        <tissue evidence="2">Complete organism</tissue>
    </source>
</reference>
<feature type="compositionally biased region" description="Basic and acidic residues" evidence="1">
    <location>
        <begin position="9"/>
        <end position="25"/>
    </location>
</feature>
<feature type="compositionally biased region" description="Gly residues" evidence="1">
    <location>
        <begin position="54"/>
        <end position="67"/>
    </location>
</feature>
<keyword evidence="3" id="KW-1185">Reference proteome</keyword>
<evidence type="ECO:0000313" key="2">
    <source>
        <dbReference type="EMBL" id="KZS20291.1"/>
    </source>
</evidence>
<dbReference type="AlphaFoldDB" id="A0A162R7G9"/>
<dbReference type="InterPro" id="IPR043502">
    <property type="entry name" value="DNA/RNA_pol_sf"/>
</dbReference>
<gene>
    <name evidence="2" type="ORF">APZ42_013064</name>
</gene>
<accession>A0A162R7G9</accession>
<dbReference type="GO" id="GO:0071897">
    <property type="term" value="P:DNA biosynthetic process"/>
    <property type="evidence" value="ECO:0007669"/>
    <property type="project" value="UniProtKB-ARBA"/>
</dbReference>
<feature type="region of interest" description="Disordered" evidence="1">
    <location>
        <begin position="902"/>
        <end position="926"/>
    </location>
</feature>
<evidence type="ECO:0000313" key="3">
    <source>
        <dbReference type="Proteomes" id="UP000076858"/>
    </source>
</evidence>
<feature type="compositionally biased region" description="Basic and acidic residues" evidence="1">
    <location>
        <begin position="120"/>
        <end position="136"/>
    </location>
</feature>
<dbReference type="Proteomes" id="UP000076858">
    <property type="component" value="Unassembled WGS sequence"/>
</dbReference>
<comment type="caution">
    <text evidence="2">The sequence shown here is derived from an EMBL/GenBank/DDBJ whole genome shotgun (WGS) entry which is preliminary data.</text>
</comment>
<organism evidence="2 3">
    <name type="scientific">Daphnia magna</name>
    <dbReference type="NCBI Taxonomy" id="35525"/>
    <lineage>
        <taxon>Eukaryota</taxon>
        <taxon>Metazoa</taxon>
        <taxon>Ecdysozoa</taxon>
        <taxon>Arthropoda</taxon>
        <taxon>Crustacea</taxon>
        <taxon>Branchiopoda</taxon>
        <taxon>Diplostraca</taxon>
        <taxon>Cladocera</taxon>
        <taxon>Anomopoda</taxon>
        <taxon>Daphniidae</taxon>
        <taxon>Daphnia</taxon>
    </lineage>
</organism>
<feature type="compositionally biased region" description="Polar residues" evidence="1">
    <location>
        <begin position="961"/>
        <end position="970"/>
    </location>
</feature>
<feature type="compositionally biased region" description="Basic and acidic residues" evidence="1">
    <location>
        <begin position="457"/>
        <end position="477"/>
    </location>
</feature>
<dbReference type="SUPFAM" id="SSF56672">
    <property type="entry name" value="DNA/RNA polymerases"/>
    <property type="match status" value="1"/>
</dbReference>
<dbReference type="EMBL" id="LRGB01000233">
    <property type="protein sequence ID" value="KZS20291.1"/>
    <property type="molecule type" value="Genomic_DNA"/>
</dbReference>
<feature type="region of interest" description="Disordered" evidence="1">
    <location>
        <begin position="45"/>
        <end position="138"/>
    </location>
</feature>
<proteinExistence type="predicted"/>
<protein>
    <submittedName>
        <fullName evidence="2">Uncharacterized protein</fullName>
    </submittedName>
</protein>
<feature type="region of interest" description="Disordered" evidence="1">
    <location>
        <begin position="508"/>
        <end position="540"/>
    </location>
</feature>
<feature type="region of interest" description="Disordered" evidence="1">
    <location>
        <begin position="454"/>
        <end position="477"/>
    </location>
</feature>
<evidence type="ECO:0000256" key="1">
    <source>
        <dbReference type="SAM" id="MobiDB-lite"/>
    </source>
</evidence>
<feature type="region of interest" description="Disordered" evidence="1">
    <location>
        <begin position="947"/>
        <end position="1014"/>
    </location>
</feature>
<feature type="compositionally biased region" description="Basic and acidic residues" evidence="1">
    <location>
        <begin position="82"/>
        <end position="91"/>
    </location>
</feature>
<feature type="compositionally biased region" description="Basic and acidic residues" evidence="1">
    <location>
        <begin position="907"/>
        <end position="923"/>
    </location>
</feature>
<feature type="region of interest" description="Disordered" evidence="1">
    <location>
        <begin position="1"/>
        <end position="26"/>
    </location>
</feature>
<name>A0A162R7G9_9CRUS</name>